<evidence type="ECO:0000313" key="1">
    <source>
        <dbReference type="EMBL" id="CAH1711248.1"/>
    </source>
</evidence>
<dbReference type="AlphaFoldDB" id="A0A9P0ND87"/>
<proteinExistence type="predicted"/>
<protein>
    <submittedName>
        <fullName evidence="1">Uncharacterized protein</fullName>
    </submittedName>
</protein>
<reference evidence="1" key="2">
    <citation type="submission" date="2022-10" db="EMBL/GenBank/DDBJ databases">
        <authorList>
            <consortium name="ENA_rothamsted_submissions"/>
            <consortium name="culmorum"/>
            <person name="King R."/>
        </authorList>
    </citation>
    <scope>NUCLEOTIDE SEQUENCE</scope>
</reference>
<name>A0A9P0ND87_APHGO</name>
<accession>A0A9P0ND87</accession>
<dbReference type="EMBL" id="OU899034">
    <property type="protein sequence ID" value="CAH1711248.1"/>
    <property type="molecule type" value="Genomic_DNA"/>
</dbReference>
<evidence type="ECO:0000313" key="2">
    <source>
        <dbReference type="Proteomes" id="UP001154329"/>
    </source>
</evidence>
<gene>
    <name evidence="1" type="ORF">APHIGO_LOCUS1517</name>
</gene>
<reference evidence="1" key="1">
    <citation type="submission" date="2022-02" db="EMBL/GenBank/DDBJ databases">
        <authorList>
            <person name="King R."/>
        </authorList>
    </citation>
    <scope>NUCLEOTIDE SEQUENCE</scope>
</reference>
<keyword evidence="2" id="KW-1185">Reference proteome</keyword>
<organism evidence="1 2">
    <name type="scientific">Aphis gossypii</name>
    <name type="common">Cotton aphid</name>
    <dbReference type="NCBI Taxonomy" id="80765"/>
    <lineage>
        <taxon>Eukaryota</taxon>
        <taxon>Metazoa</taxon>
        <taxon>Ecdysozoa</taxon>
        <taxon>Arthropoda</taxon>
        <taxon>Hexapoda</taxon>
        <taxon>Insecta</taxon>
        <taxon>Pterygota</taxon>
        <taxon>Neoptera</taxon>
        <taxon>Paraneoptera</taxon>
        <taxon>Hemiptera</taxon>
        <taxon>Sternorrhyncha</taxon>
        <taxon>Aphidomorpha</taxon>
        <taxon>Aphidoidea</taxon>
        <taxon>Aphididae</taxon>
        <taxon>Aphidini</taxon>
        <taxon>Aphis</taxon>
        <taxon>Aphis</taxon>
    </lineage>
</organism>
<dbReference type="Proteomes" id="UP001154329">
    <property type="component" value="Chromosome 1"/>
</dbReference>
<sequence length="169" mass="19401">MLFTLCFGNISSGIYSIIKVKEIVRVKIKIHSIWKRKPNLTMDILAIKQQNTHSPGAQSSVYETQHSHTRQRLLLQYRSTLLFHISIELETNSRRVNYIGCCLLLLAIVPSAMKFTEHPPSPTSGNKLSPPTFCRISAVELDRPFCSFRLYKYVNILYISNTSTNKNRI</sequence>